<evidence type="ECO:0000313" key="1">
    <source>
        <dbReference type="EMBL" id="BDH79078.1"/>
    </source>
</evidence>
<evidence type="ECO:0000313" key="2">
    <source>
        <dbReference type="Proteomes" id="UP000831817"/>
    </source>
</evidence>
<accession>A0ABM7YCW4</accession>
<name>A0ABM7YCW4_9EURY</name>
<keyword evidence="2" id="KW-1185">Reference proteome</keyword>
<dbReference type="EMBL" id="AP025698">
    <property type="protein sequence ID" value="BDH79078.1"/>
    <property type="molecule type" value="Genomic_DNA"/>
</dbReference>
<protein>
    <submittedName>
        <fullName evidence="1">Uncharacterized protein</fullName>
    </submittedName>
</protein>
<reference evidence="1 2" key="1">
    <citation type="submission" date="2022-04" db="EMBL/GenBank/DDBJ databases">
        <title>Complete genome of Methanothermobacter tenebrarum strain RMAS.</title>
        <authorList>
            <person name="Nakamura K."/>
            <person name="Oshima K."/>
            <person name="Hattori M."/>
            <person name="Kamagata Y."/>
            <person name="Takamizawa K."/>
        </authorList>
    </citation>
    <scope>NUCLEOTIDE SEQUENCE [LARGE SCALE GENOMIC DNA]</scope>
    <source>
        <strain evidence="1 2">RMAS</strain>
    </source>
</reference>
<sequence>MRLEYYHKLIKEVGDLEIDTSTPSKSRKTLMELKRKKRILRRLKKKLMKDIMNIEVDYLIKRIAIRREIEDYEANPSLLKRLTGKDSHTLRLKALKKIEKDRETRIKPYNEIREEINKLLNEIDDIIMEHVSPGSRVKERFNPQNLDRGGQSPQTIPSIVNGVLMG</sequence>
<dbReference type="Proteomes" id="UP000831817">
    <property type="component" value="Chromosome"/>
</dbReference>
<proteinExistence type="predicted"/>
<organism evidence="1 2">
    <name type="scientific">Methanothermobacter tenebrarum</name>
    <dbReference type="NCBI Taxonomy" id="680118"/>
    <lineage>
        <taxon>Archaea</taxon>
        <taxon>Methanobacteriati</taxon>
        <taxon>Methanobacteriota</taxon>
        <taxon>Methanomada group</taxon>
        <taxon>Methanobacteria</taxon>
        <taxon>Methanobacteriales</taxon>
        <taxon>Methanobacteriaceae</taxon>
        <taxon>Methanothermobacter</taxon>
    </lineage>
</organism>
<gene>
    <name evidence="1" type="ORF">MTTB_04570</name>
</gene>